<keyword evidence="2" id="KW-1185">Reference proteome</keyword>
<dbReference type="OrthoDB" id="2623845at2"/>
<evidence type="ECO:0000313" key="1">
    <source>
        <dbReference type="EMBL" id="TFE26981.1"/>
    </source>
</evidence>
<protein>
    <submittedName>
        <fullName evidence="1">Uncharacterized protein</fullName>
    </submittedName>
</protein>
<name>A0A4Y8M416_9BACL</name>
<dbReference type="RefSeq" id="WP_135152208.1">
    <property type="nucleotide sequence ID" value="NZ_SOMN01000011.1"/>
</dbReference>
<accession>A0A4Y8M416</accession>
<dbReference type="Proteomes" id="UP000297900">
    <property type="component" value="Unassembled WGS sequence"/>
</dbReference>
<reference evidence="1 2" key="1">
    <citation type="submission" date="2019-03" db="EMBL/GenBank/DDBJ databases">
        <title>Cohnella endophytica sp. nov., a novel endophytic bacterium isolated from bark of Sonneratia apetala.</title>
        <authorList>
            <person name="Tuo L."/>
        </authorList>
    </citation>
    <scope>NUCLEOTIDE SEQUENCE [LARGE SCALE GENOMIC DNA]</scope>
    <source>
        <strain evidence="1 2">CCTCC AB 208254</strain>
    </source>
</reference>
<organism evidence="1 2">
    <name type="scientific">Cohnella luojiensis</name>
    <dbReference type="NCBI Taxonomy" id="652876"/>
    <lineage>
        <taxon>Bacteria</taxon>
        <taxon>Bacillati</taxon>
        <taxon>Bacillota</taxon>
        <taxon>Bacilli</taxon>
        <taxon>Bacillales</taxon>
        <taxon>Paenibacillaceae</taxon>
        <taxon>Cohnella</taxon>
    </lineage>
</organism>
<dbReference type="AlphaFoldDB" id="A0A4Y8M416"/>
<dbReference type="EMBL" id="SOMN01000011">
    <property type="protein sequence ID" value="TFE26981.1"/>
    <property type="molecule type" value="Genomic_DNA"/>
</dbReference>
<proteinExistence type="predicted"/>
<gene>
    <name evidence="1" type="ORF">E2980_10835</name>
</gene>
<sequence length="77" mass="8914">MSIPKKMDKQTANELRSLLTKMNVTQSKVTIDLDNDTIEVEDDYSIEDILESAGVLTPEQAKELTEEVKKMRREEWN</sequence>
<evidence type="ECO:0000313" key="2">
    <source>
        <dbReference type="Proteomes" id="UP000297900"/>
    </source>
</evidence>
<comment type="caution">
    <text evidence="1">The sequence shown here is derived from an EMBL/GenBank/DDBJ whole genome shotgun (WGS) entry which is preliminary data.</text>
</comment>